<dbReference type="SUPFAM" id="SSF103190">
    <property type="entry name" value="Sensory domain-like"/>
    <property type="match status" value="1"/>
</dbReference>
<feature type="domain" description="Response regulatory" evidence="20">
    <location>
        <begin position="891"/>
        <end position="1015"/>
    </location>
</feature>
<evidence type="ECO:0000256" key="13">
    <source>
        <dbReference type="ARBA" id="ARBA00022989"/>
    </source>
</evidence>
<gene>
    <name evidence="22" type="ORF">TW81_11750</name>
</gene>
<evidence type="ECO:0000259" key="20">
    <source>
        <dbReference type="PROSITE" id="PS50110"/>
    </source>
</evidence>
<dbReference type="InterPro" id="IPR005467">
    <property type="entry name" value="His_kinase_dom"/>
</dbReference>
<dbReference type="Gene3D" id="3.30.450.20">
    <property type="entry name" value="PAS domain"/>
    <property type="match status" value="2"/>
</dbReference>
<evidence type="ECO:0000256" key="15">
    <source>
        <dbReference type="PROSITE-ProRule" id="PRU00110"/>
    </source>
</evidence>
<keyword evidence="10" id="KW-0418">Kinase</keyword>
<dbReference type="Gene3D" id="1.10.287.130">
    <property type="match status" value="1"/>
</dbReference>
<evidence type="ECO:0000256" key="3">
    <source>
        <dbReference type="ARBA" id="ARBA00004651"/>
    </source>
</evidence>
<dbReference type="InterPro" id="IPR001789">
    <property type="entry name" value="Sig_transdc_resp-reg_receiver"/>
</dbReference>
<evidence type="ECO:0000256" key="14">
    <source>
        <dbReference type="ARBA" id="ARBA00023012"/>
    </source>
</evidence>
<keyword evidence="14" id="KW-0902">Two-component regulatory system</keyword>
<feature type="coiled-coil region" evidence="17">
    <location>
        <begin position="470"/>
        <end position="501"/>
    </location>
</feature>
<dbReference type="PRINTS" id="PR00344">
    <property type="entry name" value="BCTRLSENSOR"/>
</dbReference>
<feature type="modified residue" description="Phosphohistidine" evidence="15">
    <location>
        <position position="1093"/>
    </location>
</feature>
<dbReference type="InterPro" id="IPR036641">
    <property type="entry name" value="HPT_dom_sf"/>
</dbReference>
<accession>A0A0F4NIB8</accession>
<evidence type="ECO:0000256" key="5">
    <source>
        <dbReference type="ARBA" id="ARBA00022475"/>
    </source>
</evidence>
<dbReference type="PATRIC" id="fig|579748.3.peg.2426"/>
<dbReference type="InterPro" id="IPR036097">
    <property type="entry name" value="HisK_dim/P_sf"/>
</dbReference>
<evidence type="ECO:0000256" key="11">
    <source>
        <dbReference type="ARBA" id="ARBA00022801"/>
    </source>
</evidence>
<evidence type="ECO:0000256" key="1">
    <source>
        <dbReference type="ARBA" id="ARBA00000085"/>
    </source>
</evidence>
<dbReference type="GO" id="GO:0005524">
    <property type="term" value="F:ATP binding"/>
    <property type="evidence" value="ECO:0007669"/>
    <property type="project" value="UniProtKB-KW"/>
</dbReference>
<dbReference type="SUPFAM" id="SSF55874">
    <property type="entry name" value="ATPase domain of HSP90 chaperone/DNA topoisomerase II/histidine kinase"/>
    <property type="match status" value="1"/>
</dbReference>
<dbReference type="Gene3D" id="3.30.565.10">
    <property type="entry name" value="Histidine kinase-like ATPase, C-terminal domain"/>
    <property type="match status" value="1"/>
</dbReference>
<evidence type="ECO:0000259" key="19">
    <source>
        <dbReference type="PROSITE" id="PS50109"/>
    </source>
</evidence>
<evidence type="ECO:0000256" key="7">
    <source>
        <dbReference type="ARBA" id="ARBA00022679"/>
    </source>
</evidence>
<keyword evidence="5" id="KW-1003">Cell membrane</keyword>
<dbReference type="OrthoDB" id="9810730at2"/>
<dbReference type="Pfam" id="PF08448">
    <property type="entry name" value="PAS_4"/>
    <property type="match status" value="1"/>
</dbReference>
<feature type="domain" description="HPt" evidence="21">
    <location>
        <begin position="1054"/>
        <end position="1150"/>
    </location>
</feature>
<dbReference type="InterPro" id="IPR035965">
    <property type="entry name" value="PAS-like_dom_sf"/>
</dbReference>
<evidence type="ECO:0000313" key="22">
    <source>
        <dbReference type="EMBL" id="KJY82875.1"/>
    </source>
</evidence>
<dbReference type="SMART" id="SM00448">
    <property type="entry name" value="REC"/>
    <property type="match status" value="1"/>
</dbReference>
<dbReference type="SUPFAM" id="SSF47226">
    <property type="entry name" value="Histidine-containing phosphotransfer domain, HPT domain"/>
    <property type="match status" value="1"/>
</dbReference>
<dbReference type="PROSITE" id="PS50109">
    <property type="entry name" value="HIS_KIN"/>
    <property type="match status" value="1"/>
</dbReference>
<dbReference type="CDD" id="cd16922">
    <property type="entry name" value="HATPase_EvgS-ArcB-TorS-like"/>
    <property type="match status" value="1"/>
</dbReference>
<organism evidence="22 23">
    <name type="scientific">Vibrio galatheae</name>
    <dbReference type="NCBI Taxonomy" id="579748"/>
    <lineage>
        <taxon>Bacteria</taxon>
        <taxon>Pseudomonadati</taxon>
        <taxon>Pseudomonadota</taxon>
        <taxon>Gammaproteobacteria</taxon>
        <taxon>Vibrionales</taxon>
        <taxon>Vibrionaceae</taxon>
        <taxon>Vibrio</taxon>
    </lineage>
</organism>
<dbReference type="EC" id="2.7.13.3" evidence="4"/>
<keyword evidence="18" id="KW-0472">Membrane</keyword>
<dbReference type="PANTHER" id="PTHR45339:SF5">
    <property type="entry name" value="HISTIDINE KINASE"/>
    <property type="match status" value="1"/>
</dbReference>
<keyword evidence="6 16" id="KW-0597">Phosphoprotein</keyword>
<dbReference type="GO" id="GO:0005886">
    <property type="term" value="C:plasma membrane"/>
    <property type="evidence" value="ECO:0007669"/>
    <property type="project" value="UniProtKB-SubCell"/>
</dbReference>
<evidence type="ECO:0000256" key="16">
    <source>
        <dbReference type="PROSITE-ProRule" id="PRU00169"/>
    </source>
</evidence>
<dbReference type="GO" id="GO:0016787">
    <property type="term" value="F:hydrolase activity"/>
    <property type="evidence" value="ECO:0007669"/>
    <property type="project" value="UniProtKB-KW"/>
</dbReference>
<keyword evidence="13 18" id="KW-1133">Transmembrane helix</keyword>
<sequence>MVNKKIWWLILPLIVSLTLYATYRYTENSAQAILKETALTLQIETEEKVNTVQQDIFQNIRVIKFLHSTPPISGITRALSNNNVDALDNTTLEQWKSRLSVIFKSWIENDPAIKQLRIISVEDKGHEFLRVDRDGGRVIVVGESRLQDKSNEPYYEPSAKLGAGELYVSSVNLNKEYGKISYPLQPTYRIALPIFYDNGNRFGFIIMNIDSTELFNALYKDSKTLDASWIVDSDGYFISSSDNALAFTRQLAPEVTLESSYHIEPMSRSHLMTLISLSDPQEQWFAHKVTLITGNDMERKMYVYGLISKNKIMAEISHRRSEILYLGLFAVLVIATVLAFFYRSYSSSLKLNKANSIFQAIINSSVDAVICVSPLGQVKTWNGAASHLFNVQSNMALNRPLSKLIWFNKANVMDKIEQCKNEKTVIKFQDSVTFGEERKVYIDVIISPVFLRNIEEIDSYVISARDVTESVEAQDKLKQYNAELEKEVDKRTEEIRQHSEALEEAHGKALEASQAKSNFISTISHEMRTPLNGMVGTLSLVRNGPLNPEQQRYLAMAESSVGTLALLINDILDLSKIESGKLEVHYQPFSPRDVIETMVQSNAVKAYEKGLDVILDTTQVHYQSVLSDPNRLKQVLNNLMNNAIKFTQQGMIKVIASTEVIEDKFVRLNVGVIDSGIGIAAENQHRLFQPFSQEGPETSAKFGGTGLGLSICRQLCELMNGHIDFESKQGIGSHFYFYIDIDVADCELMSSEHELQGSTIGIAISDNALSEVIERALDNWGANHQAVSEPVDNWVAQLDSIITEKHSPYYQSIVDAAAADNTKADLQVIELNASSVMPPYLVAGNPNIVIVSKPLLSTDLLTALSGKFNTVKESVSHTKQRLLEADLSALHILVVDDNQINQEVAKGFLVPLGAKVECAENGQEALGCIEQAERDGNTFDCILMDCQMPIMNGYECSQTLRLNSKFNGGPDIPIIAMTANAFSGEEEKCLAHGMNDYITKPVDSTLLIEKILRWTLNRRHTAPTQPLTRTESKPLPDNYSGWNKDVALKRLGGNQALFTKIVSIFQQDAAKDIELLHKAINAREVDEIAHWSHKLKGLCGDIGAEELLTLMAMLEDEVRRTESVNFERVEQVFERCSQEYTHLMAAIEQTQQQSIAS</sequence>
<feature type="transmembrane region" description="Helical" evidence="18">
    <location>
        <begin position="323"/>
        <end position="342"/>
    </location>
</feature>
<evidence type="ECO:0000256" key="12">
    <source>
        <dbReference type="ARBA" id="ARBA00022840"/>
    </source>
</evidence>
<dbReference type="InterPro" id="IPR008207">
    <property type="entry name" value="Sig_transdc_His_kin_Hpt_dom"/>
</dbReference>
<dbReference type="SUPFAM" id="SSF52172">
    <property type="entry name" value="CheY-like"/>
    <property type="match status" value="1"/>
</dbReference>
<dbReference type="InterPro" id="IPR003661">
    <property type="entry name" value="HisK_dim/P_dom"/>
</dbReference>
<dbReference type="SUPFAM" id="SSF55785">
    <property type="entry name" value="PYP-like sensor domain (PAS domain)"/>
    <property type="match status" value="1"/>
</dbReference>
<evidence type="ECO:0000256" key="18">
    <source>
        <dbReference type="SAM" id="Phobius"/>
    </source>
</evidence>
<evidence type="ECO:0000256" key="8">
    <source>
        <dbReference type="ARBA" id="ARBA00022692"/>
    </source>
</evidence>
<dbReference type="InterPro" id="IPR029151">
    <property type="entry name" value="Sensor-like_sf"/>
</dbReference>
<comment type="catalytic activity">
    <reaction evidence="1">
        <text>ATP + protein L-histidine = ADP + protein N-phospho-L-histidine.</text>
        <dbReference type="EC" id="2.7.13.3"/>
    </reaction>
</comment>
<dbReference type="Pfam" id="PF21623">
    <property type="entry name" value="HK_sensor_dom_bact"/>
    <property type="match status" value="1"/>
</dbReference>
<dbReference type="Gene3D" id="3.40.50.2300">
    <property type="match status" value="1"/>
</dbReference>
<dbReference type="Pfam" id="PF02518">
    <property type="entry name" value="HATPase_c"/>
    <property type="match status" value="1"/>
</dbReference>
<evidence type="ECO:0000256" key="9">
    <source>
        <dbReference type="ARBA" id="ARBA00022741"/>
    </source>
</evidence>
<name>A0A0F4NIB8_9VIBR</name>
<evidence type="ECO:0000256" key="10">
    <source>
        <dbReference type="ARBA" id="ARBA00022777"/>
    </source>
</evidence>
<evidence type="ECO:0000256" key="2">
    <source>
        <dbReference type="ARBA" id="ARBA00004533"/>
    </source>
</evidence>
<dbReference type="STRING" id="579748.TW81_11750"/>
<keyword evidence="11" id="KW-0378">Hydrolase</keyword>
<dbReference type="NCBIfam" id="TIGR00229">
    <property type="entry name" value="sensory_box"/>
    <property type="match status" value="1"/>
</dbReference>
<dbReference type="InterPro" id="IPR013656">
    <property type="entry name" value="PAS_4"/>
</dbReference>
<dbReference type="InterPro" id="IPR011006">
    <property type="entry name" value="CheY-like_superfamily"/>
</dbReference>
<dbReference type="SMART" id="SM00387">
    <property type="entry name" value="HATPase_c"/>
    <property type="match status" value="1"/>
</dbReference>
<dbReference type="Pfam" id="PF01627">
    <property type="entry name" value="Hpt"/>
    <property type="match status" value="1"/>
</dbReference>
<dbReference type="Pfam" id="PF00512">
    <property type="entry name" value="HisKA"/>
    <property type="match status" value="1"/>
</dbReference>
<keyword evidence="23" id="KW-1185">Reference proteome</keyword>
<proteinExistence type="predicted"/>
<dbReference type="InterPro" id="IPR000014">
    <property type="entry name" value="PAS"/>
</dbReference>
<keyword evidence="8 18" id="KW-0812">Transmembrane</keyword>
<reference evidence="22 23" key="1">
    <citation type="journal article" date="2015" name="BMC Genomics">
        <title>Genome mining reveals unlocked bioactive potential of marine Gram-negative bacteria.</title>
        <authorList>
            <person name="Machado H."/>
            <person name="Sonnenschein E.C."/>
            <person name="Melchiorsen J."/>
            <person name="Gram L."/>
        </authorList>
    </citation>
    <scope>NUCLEOTIDE SEQUENCE [LARGE SCALE GENOMIC DNA]</scope>
    <source>
        <strain evidence="22 23">S2757</strain>
    </source>
</reference>
<dbReference type="AlphaFoldDB" id="A0A0F4NIB8"/>
<dbReference type="SMART" id="SM00388">
    <property type="entry name" value="HisKA"/>
    <property type="match status" value="1"/>
</dbReference>
<dbReference type="PROSITE" id="PS50894">
    <property type="entry name" value="HPT"/>
    <property type="match status" value="1"/>
</dbReference>
<keyword evidence="7" id="KW-0808">Transferase</keyword>
<evidence type="ECO:0000256" key="17">
    <source>
        <dbReference type="SAM" id="Coils"/>
    </source>
</evidence>
<dbReference type="InterPro" id="IPR048760">
    <property type="entry name" value="VP0354-like_sensor_dom"/>
</dbReference>
<dbReference type="SUPFAM" id="SSF47384">
    <property type="entry name" value="Homodimeric domain of signal transducing histidine kinase"/>
    <property type="match status" value="1"/>
</dbReference>
<evidence type="ECO:0000313" key="23">
    <source>
        <dbReference type="Proteomes" id="UP000033673"/>
    </source>
</evidence>
<evidence type="ECO:0000259" key="21">
    <source>
        <dbReference type="PROSITE" id="PS50894"/>
    </source>
</evidence>
<keyword evidence="17" id="KW-0175">Coiled coil</keyword>
<comment type="caution">
    <text evidence="22">The sequence shown here is derived from an EMBL/GenBank/DDBJ whole genome shotgun (WGS) entry which is preliminary data.</text>
</comment>
<dbReference type="InterPro" id="IPR003594">
    <property type="entry name" value="HATPase_dom"/>
</dbReference>
<dbReference type="CDD" id="cd17546">
    <property type="entry name" value="REC_hyHK_CKI1_RcsC-like"/>
    <property type="match status" value="1"/>
</dbReference>
<dbReference type="Proteomes" id="UP000033673">
    <property type="component" value="Unassembled WGS sequence"/>
</dbReference>
<feature type="transmembrane region" description="Helical" evidence="18">
    <location>
        <begin position="6"/>
        <end position="23"/>
    </location>
</feature>
<dbReference type="InterPro" id="IPR004358">
    <property type="entry name" value="Sig_transdc_His_kin-like_C"/>
</dbReference>
<dbReference type="PANTHER" id="PTHR45339">
    <property type="entry name" value="HYBRID SIGNAL TRANSDUCTION HISTIDINE KINASE J"/>
    <property type="match status" value="1"/>
</dbReference>
<dbReference type="FunFam" id="3.30.565.10:FF:000010">
    <property type="entry name" value="Sensor histidine kinase RcsC"/>
    <property type="match status" value="1"/>
</dbReference>
<dbReference type="EMBL" id="JXXV01000018">
    <property type="protein sequence ID" value="KJY82875.1"/>
    <property type="molecule type" value="Genomic_DNA"/>
</dbReference>
<dbReference type="Gene3D" id="1.20.120.160">
    <property type="entry name" value="HPT domain"/>
    <property type="match status" value="1"/>
</dbReference>
<protein>
    <recommendedName>
        <fullName evidence="4">histidine kinase</fullName>
        <ecNumber evidence="4">2.7.13.3</ecNumber>
    </recommendedName>
</protein>
<keyword evidence="9" id="KW-0547">Nucleotide-binding</keyword>
<dbReference type="CDD" id="cd00082">
    <property type="entry name" value="HisKA"/>
    <property type="match status" value="1"/>
</dbReference>
<keyword evidence="12" id="KW-0067">ATP-binding</keyword>
<dbReference type="Pfam" id="PF00072">
    <property type="entry name" value="Response_reg"/>
    <property type="match status" value="1"/>
</dbReference>
<dbReference type="InterPro" id="IPR036890">
    <property type="entry name" value="HATPase_C_sf"/>
</dbReference>
<feature type="modified residue" description="4-aspartylphosphate" evidence="16">
    <location>
        <position position="945"/>
    </location>
</feature>
<comment type="subcellular location">
    <subcellularLocation>
        <location evidence="2">Cell inner membrane</location>
    </subcellularLocation>
    <subcellularLocation>
        <location evidence="3">Cell membrane</location>
        <topology evidence="3">Multi-pass membrane protein</topology>
    </subcellularLocation>
</comment>
<dbReference type="PROSITE" id="PS50110">
    <property type="entry name" value="RESPONSE_REGULATORY"/>
    <property type="match status" value="1"/>
</dbReference>
<evidence type="ECO:0000256" key="4">
    <source>
        <dbReference type="ARBA" id="ARBA00012438"/>
    </source>
</evidence>
<dbReference type="GO" id="GO:0000155">
    <property type="term" value="F:phosphorelay sensor kinase activity"/>
    <property type="evidence" value="ECO:0007669"/>
    <property type="project" value="InterPro"/>
</dbReference>
<evidence type="ECO:0000256" key="6">
    <source>
        <dbReference type="ARBA" id="ARBA00022553"/>
    </source>
</evidence>
<feature type="domain" description="Histidine kinase" evidence="19">
    <location>
        <begin position="522"/>
        <end position="743"/>
    </location>
</feature>